<comment type="similarity">
    <text evidence="11">Belongs to the DEAD box helicase family. DDX56/DBP9 subfamily.</text>
</comment>
<evidence type="ECO:0000256" key="18">
    <source>
        <dbReference type="SAM" id="MobiDB-lite"/>
    </source>
</evidence>
<evidence type="ECO:0000313" key="25">
    <source>
        <dbReference type="Proteomes" id="UP000694429"/>
    </source>
</evidence>
<dbReference type="GO" id="GO:0032480">
    <property type="term" value="P:negative regulation of type I interferon production"/>
    <property type="evidence" value="ECO:0007669"/>
    <property type="project" value="Ensembl"/>
</dbReference>
<dbReference type="FunFam" id="3.40.50.300:FF:001046">
    <property type="entry name" value="Probable ATP-dependent RNA helicase ddx56"/>
    <property type="match status" value="1"/>
</dbReference>
<dbReference type="SMART" id="SM00490">
    <property type="entry name" value="HELICc"/>
    <property type="match status" value="1"/>
</dbReference>
<dbReference type="GO" id="GO:0140311">
    <property type="term" value="F:protein sequestering activity"/>
    <property type="evidence" value="ECO:0007669"/>
    <property type="project" value="Ensembl"/>
</dbReference>
<protein>
    <recommendedName>
        <fullName evidence="15">Probable ATP-dependent RNA helicase DDX56</fullName>
        <ecNumber evidence="2">3.6.4.13</ecNumber>
    </recommendedName>
    <alternativeName>
        <fullName evidence="16">DEAD box protein 56</fullName>
    </alternativeName>
</protein>
<evidence type="ECO:0000256" key="9">
    <source>
        <dbReference type="ARBA" id="ARBA00022884"/>
    </source>
</evidence>
<reference evidence="23" key="2">
    <citation type="submission" date="2019-03" db="EMBL/GenBank/DDBJ databases">
        <authorList>
            <person name="Warren W.C."/>
            <person name="Johnson G.S."/>
        </authorList>
    </citation>
    <scope>NUCLEOTIDE SEQUENCE [LARGE SCALE GENOMIC DNA]</scope>
    <source>
        <strain evidence="23">Basenji</strain>
    </source>
</reference>
<dbReference type="GO" id="GO:0006364">
    <property type="term" value="P:rRNA processing"/>
    <property type="evidence" value="ECO:0007669"/>
    <property type="project" value="UniProtKB-KW"/>
</dbReference>
<dbReference type="GO" id="GO:0035613">
    <property type="term" value="F:RNA stem-loop binding"/>
    <property type="evidence" value="ECO:0007669"/>
    <property type="project" value="Ensembl"/>
</dbReference>
<evidence type="ECO:0000256" key="4">
    <source>
        <dbReference type="ARBA" id="ARBA00022552"/>
    </source>
</evidence>
<feature type="domain" description="DEAD-box RNA helicase Q" evidence="21">
    <location>
        <begin position="217"/>
        <end position="245"/>
    </location>
</feature>
<keyword evidence="6" id="KW-0378">Hydrolase</keyword>
<accession>A0A8C0MJL0</accession>
<dbReference type="CDD" id="cd17961">
    <property type="entry name" value="DEADc_DDX56"/>
    <property type="match status" value="1"/>
</dbReference>
<comment type="subunit">
    <text evidence="14">May form homooligomeric complexes. Interacts with IRF3. Interacts with OCT4 and POU5F1.</text>
</comment>
<reference evidence="22 24" key="1">
    <citation type="journal article" date="2005" name="Nature">
        <title>Genome sequence, comparative analysis and haplotype structure of the domestic dog.</title>
        <authorList>
            <consortium name="Broad Sequencing Platform"/>
            <person name="Lindblad-Toh K."/>
            <person name="Wade C.M."/>
            <person name="Mikkelsen T.S."/>
            <person name="Karlsson E.K."/>
            <person name="Jaffe D.B."/>
            <person name="Kamal M."/>
            <person name="Clamp M."/>
            <person name="Chang J.L."/>
            <person name="Kulbokas E.J. III"/>
            <person name="Zody M.C."/>
            <person name="Mauceli E."/>
            <person name="Xie X."/>
            <person name="Breen M."/>
            <person name="Wayne R.K."/>
            <person name="Ostrander E.A."/>
            <person name="Ponting C.P."/>
            <person name="Galibert F."/>
            <person name="Smith D.R."/>
            <person name="DeJong P.J."/>
            <person name="Kirkness E."/>
            <person name="Alvarez P."/>
            <person name="Biagi T."/>
            <person name="Brockman W."/>
            <person name="Butler J."/>
            <person name="Chin C.W."/>
            <person name="Cook A."/>
            <person name="Cuff J."/>
            <person name="Daly M.J."/>
            <person name="DeCaprio D."/>
            <person name="Gnerre S."/>
            <person name="Grabherr M."/>
            <person name="Kellis M."/>
            <person name="Kleber M."/>
            <person name="Bardeleben C."/>
            <person name="Goodstadt L."/>
            <person name="Heger A."/>
            <person name="Hitte C."/>
            <person name="Kim L."/>
            <person name="Koepfli K.P."/>
            <person name="Parker H.G."/>
            <person name="Pollinger J.P."/>
            <person name="Searle S.M."/>
            <person name="Sutter N.B."/>
            <person name="Thomas R."/>
            <person name="Webber C."/>
            <person name="Baldwin J."/>
            <person name="Abebe A."/>
            <person name="Abouelleil A."/>
            <person name="Aftuck L."/>
            <person name="Ait-Zahra M."/>
            <person name="Aldredge T."/>
            <person name="Allen N."/>
            <person name="An P."/>
            <person name="Anderson S."/>
            <person name="Antoine C."/>
            <person name="Arachchi H."/>
            <person name="Aslam A."/>
            <person name="Ayotte L."/>
            <person name="Bachantsang P."/>
            <person name="Barry A."/>
            <person name="Bayul T."/>
            <person name="Benamara M."/>
            <person name="Berlin A."/>
            <person name="Bessette D."/>
            <person name="Blitshteyn B."/>
            <person name="Bloom T."/>
            <person name="Blye J."/>
            <person name="Boguslavskiy L."/>
            <person name="Bonnet C."/>
            <person name="Boukhgalter B."/>
            <person name="Brown A."/>
            <person name="Cahill P."/>
            <person name="Calixte N."/>
            <person name="Camarata J."/>
            <person name="Cheshatsang Y."/>
            <person name="Chu J."/>
            <person name="Citroen M."/>
            <person name="Collymore A."/>
            <person name="Cooke P."/>
            <person name="Dawoe T."/>
            <person name="Daza R."/>
            <person name="Decktor K."/>
            <person name="DeGray S."/>
            <person name="Dhargay N."/>
            <person name="Dooley K."/>
            <person name="Dooley K."/>
            <person name="Dorje P."/>
            <person name="Dorjee K."/>
            <person name="Dorris L."/>
            <person name="Duffey N."/>
            <person name="Dupes A."/>
            <person name="Egbiremolen O."/>
            <person name="Elong R."/>
            <person name="Falk J."/>
            <person name="Farina A."/>
            <person name="Faro S."/>
            <person name="Ferguson D."/>
            <person name="Ferreira P."/>
            <person name="Fisher S."/>
            <person name="FitzGerald M."/>
            <person name="Foley K."/>
            <person name="Foley C."/>
            <person name="Franke A."/>
            <person name="Friedrich D."/>
            <person name="Gage D."/>
            <person name="Garber M."/>
            <person name="Gearin G."/>
            <person name="Giannoukos G."/>
            <person name="Goode T."/>
            <person name="Goyette A."/>
            <person name="Graham J."/>
            <person name="Grandbois E."/>
            <person name="Gyaltsen K."/>
            <person name="Hafez N."/>
            <person name="Hagopian D."/>
            <person name="Hagos B."/>
            <person name="Hall J."/>
            <person name="Healy C."/>
            <person name="Hegarty R."/>
            <person name="Honan T."/>
            <person name="Horn A."/>
            <person name="Houde N."/>
            <person name="Hughes L."/>
            <person name="Hunnicutt L."/>
            <person name="Husby M."/>
            <person name="Jester B."/>
            <person name="Jones C."/>
            <person name="Kamat A."/>
            <person name="Kanga B."/>
            <person name="Kells C."/>
            <person name="Khazanovich D."/>
            <person name="Kieu A.C."/>
            <person name="Kisner P."/>
            <person name="Kumar M."/>
            <person name="Lance K."/>
            <person name="Landers T."/>
            <person name="Lara M."/>
            <person name="Lee W."/>
            <person name="Leger J.P."/>
            <person name="Lennon N."/>
            <person name="Leuper L."/>
            <person name="LeVine S."/>
            <person name="Liu J."/>
            <person name="Liu X."/>
            <person name="Lokyitsang Y."/>
            <person name="Lokyitsang T."/>
            <person name="Lui A."/>
            <person name="Macdonald J."/>
            <person name="Major J."/>
            <person name="Marabella R."/>
            <person name="Maru K."/>
            <person name="Matthews C."/>
            <person name="McDonough S."/>
            <person name="Mehta T."/>
            <person name="Meldrim J."/>
            <person name="Melnikov A."/>
            <person name="Meneus L."/>
            <person name="Mihalev A."/>
            <person name="Mihova T."/>
            <person name="Miller K."/>
            <person name="Mittelman R."/>
            <person name="Mlenga V."/>
            <person name="Mulrain L."/>
            <person name="Munson G."/>
            <person name="Navidi A."/>
            <person name="Naylor J."/>
            <person name="Nguyen T."/>
            <person name="Nguyen N."/>
            <person name="Nguyen C."/>
            <person name="Nguyen T."/>
            <person name="Nicol R."/>
            <person name="Norbu N."/>
            <person name="Norbu C."/>
            <person name="Novod N."/>
            <person name="Nyima T."/>
            <person name="Olandt P."/>
            <person name="O'Neill B."/>
            <person name="O'Neill K."/>
            <person name="Osman S."/>
            <person name="Oyono L."/>
            <person name="Patti C."/>
            <person name="Perrin D."/>
            <person name="Phunkhang P."/>
            <person name="Pierre F."/>
            <person name="Priest M."/>
            <person name="Rachupka A."/>
            <person name="Raghuraman S."/>
            <person name="Rameau R."/>
            <person name="Ray V."/>
            <person name="Raymond C."/>
            <person name="Rege F."/>
            <person name="Rise C."/>
            <person name="Rogers J."/>
            <person name="Rogov P."/>
            <person name="Sahalie J."/>
            <person name="Settipalli S."/>
            <person name="Sharpe T."/>
            <person name="Shea T."/>
            <person name="Sheehan M."/>
            <person name="Sherpa N."/>
            <person name="Shi J."/>
            <person name="Shih D."/>
            <person name="Sloan J."/>
            <person name="Smith C."/>
            <person name="Sparrow T."/>
            <person name="Stalker J."/>
            <person name="Stange-Thomann N."/>
            <person name="Stavropoulos S."/>
            <person name="Stone C."/>
            <person name="Stone S."/>
            <person name="Sykes S."/>
            <person name="Tchuinga P."/>
            <person name="Tenzing P."/>
            <person name="Tesfaye S."/>
            <person name="Thoulutsang D."/>
            <person name="Thoulutsang Y."/>
            <person name="Topham K."/>
            <person name="Topping I."/>
            <person name="Tsamla T."/>
            <person name="Vassiliev H."/>
            <person name="Venkataraman V."/>
            <person name="Vo A."/>
            <person name="Wangchuk T."/>
            <person name="Wangdi T."/>
            <person name="Weiand M."/>
            <person name="Wilkinson J."/>
            <person name="Wilson A."/>
            <person name="Yadav S."/>
            <person name="Yang S."/>
            <person name="Yang X."/>
            <person name="Young G."/>
            <person name="Yu Q."/>
            <person name="Zainoun J."/>
            <person name="Zembek L."/>
            <person name="Zimmer A."/>
            <person name="Lander E.S."/>
        </authorList>
    </citation>
    <scope>NUCLEOTIDE SEQUENCE [LARGE SCALE GENOMIC DNA]</scope>
    <source>
        <strain evidence="22">Boxer</strain>
    </source>
</reference>
<feature type="compositionally biased region" description="Basic residues" evidence="18">
    <location>
        <begin position="740"/>
        <end position="755"/>
    </location>
</feature>
<dbReference type="InterPro" id="IPR001650">
    <property type="entry name" value="Helicase_C-like"/>
</dbReference>
<dbReference type="GO" id="GO:0051607">
    <property type="term" value="P:defense response to virus"/>
    <property type="evidence" value="ECO:0007669"/>
    <property type="project" value="Ensembl"/>
</dbReference>
<evidence type="ECO:0000256" key="5">
    <source>
        <dbReference type="ARBA" id="ARBA00022741"/>
    </source>
</evidence>
<dbReference type="GO" id="GO:0005829">
    <property type="term" value="C:cytosol"/>
    <property type="evidence" value="ECO:0007669"/>
    <property type="project" value="Ensembl"/>
</dbReference>
<keyword evidence="4" id="KW-0698">rRNA processing</keyword>
<dbReference type="SMART" id="SM00487">
    <property type="entry name" value="DEXDc"/>
    <property type="match status" value="1"/>
</dbReference>
<sequence>MVFDFLVRVNTGRMRISCALVWAPGIGTGQGGVGALHRGCQAGGGGSLGLGSRGRDGSGRSGGAALRLSGCGGSQAGLRGRDGSGRRWGGLHRGCQAAGGGGLRLGPGGRIGRSVRPRCLHCPPGRARWAEPAQLRRPGWRRSRWQPLSAARTDRPRTPRTTAAADARPDAGSRATALPGGGSRDADWWLRRSPSAPSCHAYAPAPQSRSMADPEAVGFEHMGLDPRLLQAVADLGWSRPTLIQEKAIPLALEGKDLLARARTGSGKTAAYAIPALQLLLQRKATGFAVEQAVRGLVLVPTKELARQARSMIQQLASYCARDIRVADVSAAEDSASQRAVLMEKPDIVVGTPSRILNHLQQDSLVLRDSLELLVLDEADLLFSFGFEEELKGLLCHLPRIYQAFLMSATFNEDVQALKELVLHNPVTLKLQESQLPGPDQLRQFQVVCETEEDKFLLLYALLKLSLIRGKCLLFVNTLERSYRLRLFLEQFSIPACVLNGELPLCSRCHIISQFNQGFYDCVIATDAEVLGSLVKGRRRGRGSRGTRASDPEAGVARGIDFHHVSSVLNFDLPPTPEAYIHRAGRTARANNPGMVLTFVLPTEQSHLDTIEELLSGENRAPVLLPYQFRMEEIEGFRYRCRDAMRSVTKQAIREARLKEIKEELLHSERLKTYFEDNPRDLQLLRHDLPLHPAIVKPHLGHVPDYLVPPALRGLVRPHKKRKKLASKKVKKAKTQNPLRSFRHRKERRRPTAVPS</sequence>
<evidence type="ECO:0000256" key="1">
    <source>
        <dbReference type="ARBA" id="ARBA00004604"/>
    </source>
</evidence>
<keyword evidence="10" id="KW-0539">Nucleus</keyword>
<dbReference type="PROSITE" id="PS51195">
    <property type="entry name" value="Q_MOTIF"/>
    <property type="match status" value="1"/>
</dbReference>
<evidence type="ECO:0000259" key="20">
    <source>
        <dbReference type="PROSITE" id="PS51194"/>
    </source>
</evidence>
<dbReference type="InterPro" id="IPR014014">
    <property type="entry name" value="RNA_helicase_DEAD_Q_motif"/>
</dbReference>
<dbReference type="GO" id="GO:0044830">
    <property type="term" value="P:host-mediated perturbation of viral RNA genome replication"/>
    <property type="evidence" value="ECO:0007669"/>
    <property type="project" value="Ensembl"/>
</dbReference>
<evidence type="ECO:0000259" key="21">
    <source>
        <dbReference type="PROSITE" id="PS51195"/>
    </source>
</evidence>
<feature type="region of interest" description="Disordered" evidence="18">
    <location>
        <begin position="133"/>
        <end position="190"/>
    </location>
</feature>
<dbReference type="GO" id="GO:0006606">
    <property type="term" value="P:protein import into nucleus"/>
    <property type="evidence" value="ECO:0007669"/>
    <property type="project" value="Ensembl"/>
</dbReference>
<dbReference type="InterPro" id="IPR050079">
    <property type="entry name" value="DEAD_box_RNA_helicase"/>
</dbReference>
<dbReference type="Pfam" id="PF00270">
    <property type="entry name" value="DEAD"/>
    <property type="match status" value="1"/>
</dbReference>
<evidence type="ECO:0000259" key="19">
    <source>
        <dbReference type="PROSITE" id="PS51192"/>
    </source>
</evidence>
<dbReference type="Gene3D" id="3.40.50.300">
    <property type="entry name" value="P-loop containing nucleotide triphosphate hydrolases"/>
    <property type="match status" value="2"/>
</dbReference>
<dbReference type="GO" id="GO:0016787">
    <property type="term" value="F:hydrolase activity"/>
    <property type="evidence" value="ECO:0007669"/>
    <property type="project" value="UniProtKB-KW"/>
</dbReference>
<evidence type="ECO:0000256" key="14">
    <source>
        <dbReference type="ARBA" id="ARBA00066108"/>
    </source>
</evidence>
<name>A0A8C0MJL0_CANLF</name>
<dbReference type="Ensembl" id="ENSCAFT00000108716.1">
    <property type="protein sequence ID" value="ENSCAFP00000068171.1"/>
    <property type="gene ID" value="ENSCAFG00000055425.1"/>
</dbReference>
<keyword evidence="9" id="KW-0694">RNA-binding</keyword>
<dbReference type="GO" id="GO:0002753">
    <property type="term" value="P:cytoplasmic pattern recognition receptor signaling pathway"/>
    <property type="evidence" value="ECO:0007669"/>
    <property type="project" value="Ensembl"/>
</dbReference>
<evidence type="ECO:0000256" key="3">
    <source>
        <dbReference type="ARBA" id="ARBA00022517"/>
    </source>
</evidence>
<feature type="short sequence motif" description="Q motif" evidence="17">
    <location>
        <begin position="217"/>
        <end position="245"/>
    </location>
</feature>
<evidence type="ECO:0000256" key="13">
    <source>
        <dbReference type="ARBA" id="ARBA00058156"/>
    </source>
</evidence>
<dbReference type="FunFam" id="3.40.50.300:FF:000939">
    <property type="entry name" value="Probable ATP-dependent RNA helicase DDX56"/>
    <property type="match status" value="1"/>
</dbReference>
<dbReference type="GO" id="GO:0003724">
    <property type="term" value="F:RNA helicase activity"/>
    <property type="evidence" value="ECO:0007669"/>
    <property type="project" value="UniProtKB-EC"/>
</dbReference>
<dbReference type="PROSITE" id="PS51194">
    <property type="entry name" value="HELICASE_CTER"/>
    <property type="match status" value="1"/>
</dbReference>
<reference evidence="23" key="3">
    <citation type="submission" date="2025-05" db="UniProtKB">
        <authorList>
            <consortium name="Ensembl"/>
        </authorList>
    </citation>
    <scope>IDENTIFICATION</scope>
</reference>
<comment type="subcellular location">
    <subcellularLocation>
        <location evidence="1">Nucleus</location>
        <location evidence="1">Nucleolus</location>
    </subcellularLocation>
</comment>
<proteinExistence type="inferred from homology"/>
<evidence type="ECO:0000256" key="10">
    <source>
        <dbReference type="ARBA" id="ARBA00023242"/>
    </source>
</evidence>
<evidence type="ECO:0000256" key="16">
    <source>
        <dbReference type="ARBA" id="ARBA00075547"/>
    </source>
</evidence>
<dbReference type="AlphaFoldDB" id="A0A8C0MJL0"/>
<dbReference type="InterPro" id="IPR014001">
    <property type="entry name" value="Helicase_ATP-bd"/>
</dbReference>
<dbReference type="SUPFAM" id="SSF52540">
    <property type="entry name" value="P-loop containing nucleoside triphosphate hydrolases"/>
    <property type="match status" value="2"/>
</dbReference>
<dbReference type="GO" id="GO:0005730">
    <property type="term" value="C:nucleolus"/>
    <property type="evidence" value="ECO:0007669"/>
    <property type="project" value="UniProtKB-SubCell"/>
</dbReference>
<evidence type="ECO:0000313" key="23">
    <source>
        <dbReference type="Ensembl" id="ENSCAFP00030009400.1"/>
    </source>
</evidence>
<evidence type="ECO:0000313" key="24">
    <source>
        <dbReference type="Proteomes" id="UP000002254"/>
    </source>
</evidence>
<comment type="function">
    <text evidence="13">Nucleolar RNA helicase that plays a role in various biological processes including innate immunity, ribosome biogenesis or nucleolus organization. Plays an essential role in maintaining nucleolar integrity in planarian stem cells. Maintains embryonic stem cells proliferation by conventional regulation of ribosome assembly and interaction with OCT4 and POU5F1 complex. Regulates antiviral innate immunity by inhibiting the virus-triggered signaling nuclear translocation of IRF3. Mechanistically, acts by disrupting the interaction between IRF3 and importin IPO5. May play a role in later stages of the processing of the pre-ribosomal particles leading to mature 60S ribosomal subunits. Has intrinsic ATPase activity.</text>
</comment>
<evidence type="ECO:0000256" key="2">
    <source>
        <dbReference type="ARBA" id="ARBA00012552"/>
    </source>
</evidence>
<keyword evidence="5" id="KW-0547">Nucleotide-binding</keyword>
<keyword evidence="8" id="KW-0067">ATP-binding</keyword>
<gene>
    <name evidence="22" type="primary">DDX56</name>
</gene>
<evidence type="ECO:0000256" key="15">
    <source>
        <dbReference type="ARBA" id="ARBA00072895"/>
    </source>
</evidence>
<feature type="domain" description="Helicase C-terminal" evidence="20">
    <location>
        <begin position="440"/>
        <end position="634"/>
    </location>
</feature>
<feature type="domain" description="Helicase ATP-binding" evidence="19">
    <location>
        <begin position="248"/>
        <end position="428"/>
    </location>
</feature>
<keyword evidence="3" id="KW-0690">Ribosome biogenesis</keyword>
<feature type="compositionally biased region" description="Basic residues" evidence="18">
    <location>
        <begin position="717"/>
        <end position="733"/>
    </location>
</feature>
<comment type="catalytic activity">
    <reaction evidence="12">
        <text>ATP + H2O = ADP + phosphate + H(+)</text>
        <dbReference type="Rhea" id="RHEA:13065"/>
        <dbReference type="ChEBI" id="CHEBI:15377"/>
        <dbReference type="ChEBI" id="CHEBI:15378"/>
        <dbReference type="ChEBI" id="CHEBI:30616"/>
        <dbReference type="ChEBI" id="CHEBI:43474"/>
        <dbReference type="ChEBI" id="CHEBI:456216"/>
        <dbReference type="EC" id="3.6.4.13"/>
    </reaction>
</comment>
<dbReference type="InterPro" id="IPR027417">
    <property type="entry name" value="P-loop_NTPase"/>
</dbReference>
<dbReference type="PANTHER" id="PTHR47959:SF21">
    <property type="entry name" value="DEAD-BOX HELICASE 56"/>
    <property type="match status" value="1"/>
</dbReference>
<dbReference type="Pfam" id="PF00271">
    <property type="entry name" value="Helicase_C"/>
    <property type="match status" value="1"/>
</dbReference>
<organism evidence="23 25">
    <name type="scientific">Canis lupus familiaris</name>
    <name type="common">Dog</name>
    <name type="synonym">Canis familiaris</name>
    <dbReference type="NCBI Taxonomy" id="9615"/>
    <lineage>
        <taxon>Eukaryota</taxon>
        <taxon>Metazoa</taxon>
        <taxon>Chordata</taxon>
        <taxon>Craniata</taxon>
        <taxon>Vertebrata</taxon>
        <taxon>Euteleostomi</taxon>
        <taxon>Mammalia</taxon>
        <taxon>Eutheria</taxon>
        <taxon>Laurasiatheria</taxon>
        <taxon>Carnivora</taxon>
        <taxon>Caniformia</taxon>
        <taxon>Canidae</taxon>
        <taxon>Canis</taxon>
    </lineage>
</organism>
<keyword evidence="7" id="KW-0347">Helicase</keyword>
<dbReference type="GO" id="GO:0005524">
    <property type="term" value="F:ATP binding"/>
    <property type="evidence" value="ECO:0007669"/>
    <property type="project" value="UniProtKB-KW"/>
</dbReference>
<dbReference type="Ensembl" id="ENSCAFT00030010750.1">
    <property type="protein sequence ID" value="ENSCAFP00030009400.1"/>
    <property type="gene ID" value="ENSCAFG00030005852.1"/>
</dbReference>
<evidence type="ECO:0000256" key="12">
    <source>
        <dbReference type="ARBA" id="ARBA00047984"/>
    </source>
</evidence>
<evidence type="ECO:0000256" key="6">
    <source>
        <dbReference type="ARBA" id="ARBA00022801"/>
    </source>
</evidence>
<evidence type="ECO:0000256" key="11">
    <source>
        <dbReference type="ARBA" id="ARBA00038041"/>
    </source>
</evidence>
<feature type="region of interest" description="Disordered" evidence="18">
    <location>
        <begin position="717"/>
        <end position="755"/>
    </location>
</feature>
<dbReference type="OrthoDB" id="1191041at2759"/>
<dbReference type="InterPro" id="IPR011545">
    <property type="entry name" value="DEAD/DEAH_box_helicase_dom"/>
</dbReference>
<dbReference type="Proteomes" id="UP000002254">
    <property type="component" value="Chromosome 16"/>
</dbReference>
<evidence type="ECO:0000256" key="17">
    <source>
        <dbReference type="PROSITE-ProRule" id="PRU00552"/>
    </source>
</evidence>
<dbReference type="PROSITE" id="PS51192">
    <property type="entry name" value="HELICASE_ATP_BIND_1"/>
    <property type="match status" value="1"/>
</dbReference>
<dbReference type="Proteomes" id="UP000694429">
    <property type="component" value="Chromosome 16"/>
</dbReference>
<dbReference type="CDD" id="cd18787">
    <property type="entry name" value="SF2_C_DEAD"/>
    <property type="match status" value="1"/>
</dbReference>
<dbReference type="EC" id="3.6.4.13" evidence="2"/>
<evidence type="ECO:0000313" key="22">
    <source>
        <dbReference type="Ensembl" id="ENSCAFP00000068171.1"/>
    </source>
</evidence>
<evidence type="ECO:0000256" key="8">
    <source>
        <dbReference type="ARBA" id="ARBA00022840"/>
    </source>
</evidence>
<dbReference type="PANTHER" id="PTHR47959">
    <property type="entry name" value="ATP-DEPENDENT RNA HELICASE RHLE-RELATED"/>
    <property type="match status" value="1"/>
</dbReference>
<evidence type="ECO:0000256" key="7">
    <source>
        <dbReference type="ARBA" id="ARBA00022806"/>
    </source>
</evidence>